<sequence length="283" mass="31550">MSLHVKSREKVYPGSGGIERAYVPDDKVSWDCEWTDYSPTNYTAPIVAEHPVWADPDIMGKPDHNLKFNERDGNINRVSHMPKPYEVIDGFPRNPCGRTGMIGRGFLGKWGPNHAADPIVTRWKRNANGDVICNQTTNKQILQFVAIKRKDTGDWAIPGGMVDAGDTVSATLKREFGEEAMNSLEAPEEERNTIEKAVANLFRCGTEVYRGYVDDPRNTDNAWMETVAVNFHDAKGTSVGKFKLHAGDDAGDVQWADISGNISLYASHELFISKTAEILKAHW</sequence>
<feature type="domain" description="Nudix hydrolase" evidence="1">
    <location>
        <begin position="123"/>
        <end position="278"/>
    </location>
</feature>
<dbReference type="InterPro" id="IPR000086">
    <property type="entry name" value="NUDIX_hydrolase_dom"/>
</dbReference>
<dbReference type="RefSeq" id="XP_006819336.1">
    <property type="nucleotide sequence ID" value="XM_006819273.1"/>
</dbReference>
<dbReference type="CDD" id="cd03670">
    <property type="entry name" value="NUDIX_ADPRase_Nudt9"/>
    <property type="match status" value="1"/>
</dbReference>
<dbReference type="PANTHER" id="PTHR13030:SF8">
    <property type="entry name" value="ADP-RIBOSE PYROPHOSPHATASE, MITOCHONDRIAL"/>
    <property type="match status" value="1"/>
</dbReference>
<dbReference type="PROSITE" id="PS51462">
    <property type="entry name" value="NUDIX"/>
    <property type="match status" value="1"/>
</dbReference>
<name>A0ABM0MH45_SACKO</name>
<organism evidence="2 3">
    <name type="scientific">Saccoglossus kowalevskii</name>
    <name type="common">Acorn worm</name>
    <dbReference type="NCBI Taxonomy" id="10224"/>
    <lineage>
        <taxon>Eukaryota</taxon>
        <taxon>Metazoa</taxon>
        <taxon>Hemichordata</taxon>
        <taxon>Enteropneusta</taxon>
        <taxon>Harrimaniidae</taxon>
        <taxon>Saccoglossus</taxon>
    </lineage>
</organism>
<dbReference type="SUPFAM" id="SSF55811">
    <property type="entry name" value="Nudix"/>
    <property type="match status" value="1"/>
</dbReference>
<protein>
    <submittedName>
        <fullName evidence="3">ADP-ribose pyrophosphatase, mitochondrial-like</fullName>
    </submittedName>
</protein>
<dbReference type="Pfam" id="PF00293">
    <property type="entry name" value="NUDIX"/>
    <property type="match status" value="1"/>
</dbReference>
<dbReference type="Proteomes" id="UP000694865">
    <property type="component" value="Unplaced"/>
</dbReference>
<evidence type="ECO:0000259" key="1">
    <source>
        <dbReference type="PROSITE" id="PS51462"/>
    </source>
</evidence>
<reference evidence="3" key="1">
    <citation type="submission" date="2025-08" db="UniProtKB">
        <authorList>
            <consortium name="RefSeq"/>
        </authorList>
    </citation>
    <scope>IDENTIFICATION</scope>
    <source>
        <tissue evidence="3">Testes</tissue>
    </source>
</reference>
<dbReference type="Gene3D" id="3.90.79.10">
    <property type="entry name" value="Nucleoside Triphosphate Pyrophosphohydrolase"/>
    <property type="match status" value="1"/>
</dbReference>
<dbReference type="InterPro" id="IPR039989">
    <property type="entry name" value="NUDT9"/>
</dbReference>
<evidence type="ECO:0000313" key="3">
    <source>
        <dbReference type="RefSeq" id="XP_006819336.1"/>
    </source>
</evidence>
<evidence type="ECO:0000313" key="2">
    <source>
        <dbReference type="Proteomes" id="UP000694865"/>
    </source>
</evidence>
<accession>A0ABM0MH45</accession>
<dbReference type="GeneID" id="100373271"/>
<dbReference type="Pfam" id="PF25969">
    <property type="entry name" value="NUDT9_N"/>
    <property type="match status" value="1"/>
</dbReference>
<gene>
    <name evidence="3" type="primary">LOC100373271</name>
</gene>
<proteinExistence type="predicted"/>
<keyword evidence="2" id="KW-1185">Reference proteome</keyword>
<dbReference type="PANTHER" id="PTHR13030">
    <property type="entry name" value="NUDIX HYDROLASE"/>
    <property type="match status" value="1"/>
</dbReference>
<dbReference type="InterPro" id="IPR015797">
    <property type="entry name" value="NUDIX_hydrolase-like_dom_sf"/>
</dbReference>